<keyword evidence="9" id="KW-1185">Reference proteome</keyword>
<reference evidence="8 9" key="1">
    <citation type="submission" date="2013-10" db="EMBL/GenBank/DDBJ databases">
        <title>Salinisphaera orenii MK-B5 Genome Sequencing.</title>
        <authorList>
            <person name="Lai Q."/>
            <person name="Li C."/>
            <person name="Shao Z."/>
        </authorList>
    </citation>
    <scope>NUCLEOTIDE SEQUENCE [LARGE SCALE GENOMIC DNA]</scope>
    <source>
        <strain evidence="8 9">MK-B5</strain>
    </source>
</reference>
<keyword evidence="7" id="KW-0732">Signal</keyword>
<keyword evidence="3 6" id="KW-0812">Transmembrane</keyword>
<feature type="transmembrane region" description="Helical" evidence="6">
    <location>
        <begin position="119"/>
        <end position="139"/>
    </location>
</feature>
<evidence type="ECO:0000256" key="5">
    <source>
        <dbReference type="ARBA" id="ARBA00023136"/>
    </source>
</evidence>
<evidence type="ECO:0000256" key="7">
    <source>
        <dbReference type="SAM" id="SignalP"/>
    </source>
</evidence>
<dbReference type="GO" id="GO:0005886">
    <property type="term" value="C:plasma membrane"/>
    <property type="evidence" value="ECO:0007669"/>
    <property type="project" value="UniProtKB-SubCell"/>
</dbReference>
<comment type="subcellular location">
    <subcellularLocation>
        <location evidence="1">Cell membrane</location>
        <topology evidence="1">Multi-pass membrane protein</topology>
    </subcellularLocation>
</comment>
<evidence type="ECO:0000256" key="6">
    <source>
        <dbReference type="SAM" id="Phobius"/>
    </source>
</evidence>
<dbReference type="GO" id="GO:0015171">
    <property type="term" value="F:amino acid transmembrane transporter activity"/>
    <property type="evidence" value="ECO:0007669"/>
    <property type="project" value="TreeGrafter"/>
</dbReference>
<keyword evidence="4 6" id="KW-1133">Transmembrane helix</keyword>
<dbReference type="Pfam" id="PF01810">
    <property type="entry name" value="LysE"/>
    <property type="match status" value="1"/>
</dbReference>
<evidence type="ECO:0000256" key="1">
    <source>
        <dbReference type="ARBA" id="ARBA00004651"/>
    </source>
</evidence>
<accession>A0A423PKV1</accession>
<sequence length="206" mass="21779">MQLSSLIFILTSAFMVTASPGPASLSIADTSLGSGRHAGLALAAGIVTGSLFWSASAAFGLGALMKAYPWVLDIVRYLGAGYLLWLAVKSAQVAIWDLGVSANARTDRLGGLQAYQRGLLIHLTNPKTILFFASIYAIALPADTSLLSLAIVVLALLIQSSLIFFGYALLFSDARISSFYKRSRRFFSGVFALGFGAAAFKVLISA</sequence>
<protein>
    <submittedName>
        <fullName evidence="8">Amino acid transporter</fullName>
    </submittedName>
</protein>
<dbReference type="EMBL" id="AYKH01000023">
    <property type="protein sequence ID" value="ROO26203.1"/>
    <property type="molecule type" value="Genomic_DNA"/>
</dbReference>
<dbReference type="PANTHER" id="PTHR30086:SF20">
    <property type="entry name" value="ARGININE EXPORTER PROTEIN ARGO-RELATED"/>
    <property type="match status" value="1"/>
</dbReference>
<keyword evidence="2" id="KW-1003">Cell membrane</keyword>
<keyword evidence="5 6" id="KW-0472">Membrane</keyword>
<feature type="transmembrane region" description="Helical" evidence="6">
    <location>
        <begin position="146"/>
        <end position="170"/>
    </location>
</feature>
<evidence type="ECO:0000313" key="8">
    <source>
        <dbReference type="EMBL" id="ROO26203.1"/>
    </source>
</evidence>
<feature type="chain" id="PRO_5019058041" evidence="7">
    <location>
        <begin position="19"/>
        <end position="206"/>
    </location>
</feature>
<dbReference type="RefSeq" id="WP_123631458.1">
    <property type="nucleotide sequence ID" value="NZ_AYKH01000023.1"/>
</dbReference>
<dbReference type="PANTHER" id="PTHR30086">
    <property type="entry name" value="ARGININE EXPORTER PROTEIN ARGO"/>
    <property type="match status" value="1"/>
</dbReference>
<feature type="transmembrane region" description="Helical" evidence="6">
    <location>
        <begin position="186"/>
        <end position="204"/>
    </location>
</feature>
<comment type="caution">
    <text evidence="8">The sequence shown here is derived from an EMBL/GenBank/DDBJ whole genome shotgun (WGS) entry which is preliminary data.</text>
</comment>
<evidence type="ECO:0000256" key="2">
    <source>
        <dbReference type="ARBA" id="ARBA00022475"/>
    </source>
</evidence>
<feature type="transmembrane region" description="Helical" evidence="6">
    <location>
        <begin position="42"/>
        <end position="65"/>
    </location>
</feature>
<gene>
    <name evidence="8" type="ORF">SAOR_10900</name>
</gene>
<evidence type="ECO:0000256" key="3">
    <source>
        <dbReference type="ARBA" id="ARBA00022692"/>
    </source>
</evidence>
<feature type="signal peptide" evidence="7">
    <location>
        <begin position="1"/>
        <end position="18"/>
    </location>
</feature>
<dbReference type="AlphaFoldDB" id="A0A423PKV1"/>
<dbReference type="InterPro" id="IPR001123">
    <property type="entry name" value="LeuE-type"/>
</dbReference>
<evidence type="ECO:0000256" key="4">
    <source>
        <dbReference type="ARBA" id="ARBA00022989"/>
    </source>
</evidence>
<name>A0A423PKV1_9GAMM</name>
<evidence type="ECO:0000313" key="9">
    <source>
        <dbReference type="Proteomes" id="UP000283993"/>
    </source>
</evidence>
<dbReference type="Proteomes" id="UP000283993">
    <property type="component" value="Unassembled WGS sequence"/>
</dbReference>
<proteinExistence type="predicted"/>
<organism evidence="8 9">
    <name type="scientific">Salinisphaera orenii MK-B5</name>
    <dbReference type="NCBI Taxonomy" id="856730"/>
    <lineage>
        <taxon>Bacteria</taxon>
        <taxon>Pseudomonadati</taxon>
        <taxon>Pseudomonadota</taxon>
        <taxon>Gammaproteobacteria</taxon>
        <taxon>Salinisphaerales</taxon>
        <taxon>Salinisphaeraceae</taxon>
        <taxon>Salinisphaera</taxon>
    </lineage>
</organism>